<feature type="compositionally biased region" description="Basic and acidic residues" evidence="1">
    <location>
        <begin position="57"/>
        <end position="71"/>
    </location>
</feature>
<dbReference type="GeneTree" id="ENSGT00940000155728"/>
<evidence type="ECO:0000256" key="1">
    <source>
        <dbReference type="SAM" id="MobiDB-lite"/>
    </source>
</evidence>
<feature type="region of interest" description="Disordered" evidence="1">
    <location>
        <begin position="350"/>
        <end position="374"/>
    </location>
</feature>
<feature type="region of interest" description="Disordered" evidence="1">
    <location>
        <begin position="39"/>
        <end position="71"/>
    </location>
</feature>
<dbReference type="PANTHER" id="PTHR12752:SF3">
    <property type="entry name" value="PLECKSTRIN HOMOLOGY DOMAIN-CONTAINING FAMILY A MEMBER 5"/>
    <property type="match status" value="1"/>
</dbReference>
<dbReference type="Proteomes" id="UP000694381">
    <property type="component" value="Unassembled WGS sequence"/>
</dbReference>
<accession>A0A8C6RIG6</accession>
<dbReference type="GO" id="GO:0010314">
    <property type="term" value="F:phosphatidylinositol-5-phosphate binding"/>
    <property type="evidence" value="ECO:0007669"/>
    <property type="project" value="TreeGrafter"/>
</dbReference>
<dbReference type="GO" id="GO:0032266">
    <property type="term" value="F:phosphatidylinositol-3-phosphate binding"/>
    <property type="evidence" value="ECO:0007669"/>
    <property type="project" value="TreeGrafter"/>
</dbReference>
<evidence type="ECO:0000259" key="2">
    <source>
        <dbReference type="Pfam" id="PF25541"/>
    </source>
</evidence>
<dbReference type="AlphaFoldDB" id="A0A8C6RIG6"/>
<feature type="compositionally biased region" description="Basic and acidic residues" evidence="1">
    <location>
        <begin position="560"/>
        <end position="574"/>
    </location>
</feature>
<dbReference type="Ensembl" id="ENSNGAT00000024319.1">
    <property type="protein sequence ID" value="ENSNGAP00000018666.1"/>
    <property type="gene ID" value="ENSNGAG00000018703.1"/>
</dbReference>
<feature type="compositionally biased region" description="Basic and acidic residues" evidence="1">
    <location>
        <begin position="524"/>
        <end position="549"/>
    </location>
</feature>
<protein>
    <submittedName>
        <fullName evidence="3">Pleckstrin homology domain containing, family A member 5</fullName>
    </submittedName>
</protein>
<dbReference type="InterPro" id="IPR057971">
    <property type="entry name" value="PKHA4-7_TBCA"/>
</dbReference>
<keyword evidence="4" id="KW-1185">Reference proteome</keyword>
<feature type="region of interest" description="Disordered" evidence="1">
    <location>
        <begin position="395"/>
        <end position="439"/>
    </location>
</feature>
<feature type="compositionally biased region" description="Polar residues" evidence="1">
    <location>
        <begin position="356"/>
        <end position="369"/>
    </location>
</feature>
<feature type="domain" description="Pleckstrin homology" evidence="2">
    <location>
        <begin position="206"/>
        <end position="349"/>
    </location>
</feature>
<name>A0A8C6RIG6_NANGA</name>
<evidence type="ECO:0000313" key="3">
    <source>
        <dbReference type="Ensembl" id="ENSNGAP00000018666.1"/>
    </source>
</evidence>
<organism evidence="3 4">
    <name type="scientific">Nannospalax galili</name>
    <name type="common">Northern Israeli blind subterranean mole rat</name>
    <name type="synonym">Spalax galili</name>
    <dbReference type="NCBI Taxonomy" id="1026970"/>
    <lineage>
        <taxon>Eukaryota</taxon>
        <taxon>Metazoa</taxon>
        <taxon>Chordata</taxon>
        <taxon>Craniata</taxon>
        <taxon>Vertebrata</taxon>
        <taxon>Euteleostomi</taxon>
        <taxon>Mammalia</taxon>
        <taxon>Eutheria</taxon>
        <taxon>Euarchontoglires</taxon>
        <taxon>Glires</taxon>
        <taxon>Rodentia</taxon>
        <taxon>Myomorpha</taxon>
        <taxon>Muroidea</taxon>
        <taxon>Spalacidae</taxon>
        <taxon>Spalacinae</taxon>
        <taxon>Nannospalax</taxon>
    </lineage>
</organism>
<dbReference type="Pfam" id="PF25541">
    <property type="entry name" value="TBCA_PH"/>
    <property type="match status" value="1"/>
</dbReference>
<feature type="region of interest" description="Disordered" evidence="1">
    <location>
        <begin position="499"/>
        <end position="666"/>
    </location>
</feature>
<dbReference type="GO" id="GO:0005829">
    <property type="term" value="C:cytosol"/>
    <property type="evidence" value="ECO:0007669"/>
    <property type="project" value="TreeGrafter"/>
</dbReference>
<reference evidence="3" key="1">
    <citation type="submission" date="2025-08" db="UniProtKB">
        <authorList>
            <consortium name="Ensembl"/>
        </authorList>
    </citation>
    <scope>IDENTIFICATION</scope>
</reference>
<evidence type="ECO:0000313" key="4">
    <source>
        <dbReference type="Proteomes" id="UP000694381"/>
    </source>
</evidence>
<gene>
    <name evidence="3" type="primary">Plekha5</name>
</gene>
<sequence>KKGPGLERWLIISYQTLPRNMPSHRAQIVARYPEGYRTLPRNSKARPESTCSAAPSGREKMGPAAEEKRRSMRDDTMWQLYEWQQRQFYNKQSTLPRHSSLSSPKTMVNISDQTMHSIPTSPSHGSIAAYQGYSPQRTYRSEVTSPIQRGDVTIDRRHRAHHPKHVYMPDRRSMPAGLTLQSVSPQNLQGKTLSQDECRGTLYKYRPEEVDIDAKLSRLCEQDKVVHALEEKLQQLHKEKYTLEQALLSASQEIEMNADNPAAIQTVVLQRDDLQNGLLSTCRELSRATAELERAWRECDKLEYDVSVTRNQMQEQLDRLGEVQSESAGIQRAQIQKELWRIQDVMEGLSKHKQQRGTSETGMTGSKPFSTVKYKSEGPDYRLYKSEPELTTVAEVDESNGEEKAEPVSEAETPAVKGSHFPVGVVPPRTKSPTPESSTIASYVTLRKTKKMMDLRTERPRSAVEQLCLAESTRPRMTVEEQMERIRRHQQACLREKKKGPNVIGASDHPSTVRDNPFRVNQTRRKDDNVKELDTVHRENDVKPDHETSAAEPVQPEEAEPPRTDISRKLKRMESIFYEMLITPEPNGINSGEVTDTERNKEEMPENVPSSPQDEAEIANHQPEGHPEEDTQGSFREQETGASCGPSSESTPEISRENETTGTYTV</sequence>
<dbReference type="GO" id="GO:0070273">
    <property type="term" value="F:phosphatidylinositol-4-phosphate binding"/>
    <property type="evidence" value="ECO:0007669"/>
    <property type="project" value="TreeGrafter"/>
</dbReference>
<dbReference type="GO" id="GO:0080025">
    <property type="term" value="F:phosphatidylinositol-3,5-bisphosphate binding"/>
    <property type="evidence" value="ECO:0007669"/>
    <property type="project" value="TreeGrafter"/>
</dbReference>
<reference evidence="3" key="2">
    <citation type="submission" date="2025-09" db="UniProtKB">
        <authorList>
            <consortium name="Ensembl"/>
        </authorList>
    </citation>
    <scope>IDENTIFICATION</scope>
</reference>
<proteinExistence type="predicted"/>
<dbReference type="PANTHER" id="PTHR12752">
    <property type="entry name" value="PHOSPHOINOSITOL 3-PHOSPHATE-BINDING PROTEIN"/>
    <property type="match status" value="1"/>
</dbReference>